<keyword evidence="2" id="KW-1185">Reference proteome</keyword>
<dbReference type="Proteomes" id="UP001062632">
    <property type="component" value="Unassembled WGS sequence"/>
</dbReference>
<accession>A0ABQ0QPF7</accession>
<organism evidence="1 2">
    <name type="scientific">Neokomagataea thailandica NBRC 106555</name>
    <dbReference type="NCBI Taxonomy" id="1223520"/>
    <lineage>
        <taxon>Bacteria</taxon>
        <taxon>Pseudomonadati</taxon>
        <taxon>Pseudomonadota</taxon>
        <taxon>Alphaproteobacteria</taxon>
        <taxon>Acetobacterales</taxon>
        <taxon>Acetobacteraceae</taxon>
        <taxon>Neokomagataea</taxon>
    </lineage>
</organism>
<evidence type="ECO:0000313" key="2">
    <source>
        <dbReference type="Proteomes" id="UP001062632"/>
    </source>
</evidence>
<name>A0ABQ0QPF7_9PROT</name>
<sequence>MAKDRDPVPIWRICSRFSYDDVARKGAVFYDTDLLIVVTTNRLDKQGLEPILSAVVG</sequence>
<proteinExistence type="predicted"/>
<protein>
    <submittedName>
        <fullName evidence="1">Uncharacterized protein</fullName>
    </submittedName>
</protein>
<dbReference type="EMBL" id="BAQC01000023">
    <property type="protein sequence ID" value="GBR52358.1"/>
    <property type="molecule type" value="Genomic_DNA"/>
</dbReference>
<evidence type="ECO:0000313" key="1">
    <source>
        <dbReference type="EMBL" id="GBR52358.1"/>
    </source>
</evidence>
<comment type="caution">
    <text evidence="1">The sequence shown here is derived from an EMBL/GenBank/DDBJ whole genome shotgun (WGS) entry which is preliminary data.</text>
</comment>
<reference evidence="1 2" key="1">
    <citation type="submission" date="2013-04" db="EMBL/GenBank/DDBJ databases">
        <title>The genome sequencing project of 58 acetic acid bacteria.</title>
        <authorList>
            <person name="Okamoto-Kainuma A."/>
            <person name="Ishikawa M."/>
            <person name="Umino S."/>
            <person name="Koizumi Y."/>
            <person name="Shiwa Y."/>
            <person name="Yoshikawa H."/>
            <person name="Matsutani M."/>
            <person name="Matsushita K."/>
        </authorList>
    </citation>
    <scope>NUCLEOTIDE SEQUENCE [LARGE SCALE GENOMIC DNA]</scope>
    <source>
        <strain evidence="1 2">NBRC 106555</strain>
    </source>
</reference>
<gene>
    <name evidence="1" type="ORF">AA106555_0890</name>
</gene>